<name>J9H1A7_9ZZZZ</name>
<dbReference type="InterPro" id="IPR038179">
    <property type="entry name" value="NigD-like_N_sf"/>
</dbReference>
<dbReference type="Pfam" id="PF12667">
    <property type="entry name" value="NigD_N"/>
    <property type="match status" value="1"/>
</dbReference>
<accession>J9H1A7</accession>
<evidence type="ECO:0000259" key="1">
    <source>
        <dbReference type="Pfam" id="PF12667"/>
    </source>
</evidence>
<dbReference type="InterPro" id="IPR035376">
    <property type="entry name" value="NigD_C"/>
</dbReference>
<reference evidence="3" key="1">
    <citation type="journal article" date="2012" name="PLoS ONE">
        <title>Gene sets for utilization of primary and secondary nutrition supplies in the distal gut of endangered iberian lynx.</title>
        <authorList>
            <person name="Alcaide M."/>
            <person name="Messina E."/>
            <person name="Richter M."/>
            <person name="Bargiela R."/>
            <person name="Peplies J."/>
            <person name="Huws S.A."/>
            <person name="Newbold C.J."/>
            <person name="Golyshin P.N."/>
            <person name="Simon M.A."/>
            <person name="Lopez G."/>
            <person name="Yakimov M.M."/>
            <person name="Ferrer M."/>
        </authorList>
    </citation>
    <scope>NUCLEOTIDE SEQUENCE</scope>
</reference>
<dbReference type="EMBL" id="AMCI01000951">
    <property type="protein sequence ID" value="EJX07170.1"/>
    <property type="molecule type" value="Genomic_DNA"/>
</dbReference>
<dbReference type="Pfam" id="PF17415">
    <property type="entry name" value="NigD_C"/>
    <property type="match status" value="1"/>
</dbReference>
<proteinExistence type="predicted"/>
<evidence type="ECO:0000259" key="2">
    <source>
        <dbReference type="Pfam" id="PF17415"/>
    </source>
</evidence>
<sequence>MDDGKKMHPDNAEEWHHQSFADGQRAFVIFDELDKPVNGYDYTIRIRQIKEVLTKEIITLGEGEYTEEKIGDDKINTTYLWISQDRKYLTIEFQYYYRADEKEKHFLNLVIPSSSAAHPTDGKTDDYLRLEFRHNDENNKSNDDKQTDTLDNATYLLSEGYVSFKLNKIKEQMEAKKGLQIRVNTLYNGIQTYKVDFPK</sequence>
<protein>
    <recommendedName>
        <fullName evidence="4">NigD-like C-terminal beta sandwich domain-containing protein</fullName>
    </recommendedName>
</protein>
<organism evidence="3">
    <name type="scientific">gut metagenome</name>
    <dbReference type="NCBI Taxonomy" id="749906"/>
    <lineage>
        <taxon>unclassified sequences</taxon>
        <taxon>metagenomes</taxon>
        <taxon>organismal metagenomes</taxon>
    </lineage>
</organism>
<evidence type="ECO:0000313" key="3">
    <source>
        <dbReference type="EMBL" id="EJX07170.1"/>
    </source>
</evidence>
<gene>
    <name evidence="3" type="ORF">EVA_04714</name>
</gene>
<dbReference type="InterPro" id="IPR024299">
    <property type="entry name" value="NigD-like_OB_dom"/>
</dbReference>
<dbReference type="Gene3D" id="2.40.50.500">
    <property type="entry name" value="NigD-like N-terminal OB domain"/>
    <property type="match status" value="1"/>
</dbReference>
<comment type="caution">
    <text evidence="3">The sequence shown here is derived from an EMBL/GenBank/DDBJ whole genome shotgun (WGS) entry which is preliminary data.</text>
</comment>
<dbReference type="InterPro" id="IPR038143">
    <property type="entry name" value="NigD-like_C_dom_sf"/>
</dbReference>
<dbReference type="AlphaFoldDB" id="J9H1A7"/>
<dbReference type="Gene3D" id="2.60.40.2370">
    <property type="entry name" value="NigD-like, C-terminal beta sandwich domain"/>
    <property type="match status" value="1"/>
</dbReference>
<feature type="domain" description="NigD-like N-terminal OB" evidence="1">
    <location>
        <begin position="2"/>
        <end position="52"/>
    </location>
</feature>
<feature type="domain" description="NigD-like C-terminal" evidence="2">
    <location>
        <begin position="60"/>
        <end position="197"/>
    </location>
</feature>
<evidence type="ECO:0008006" key="4">
    <source>
        <dbReference type="Google" id="ProtNLM"/>
    </source>
</evidence>